<protein>
    <recommendedName>
        <fullName evidence="2">HD/PDEase domain-containing protein</fullName>
    </recommendedName>
</protein>
<dbReference type="GO" id="GO:0006203">
    <property type="term" value="P:dGTP catabolic process"/>
    <property type="evidence" value="ECO:0007669"/>
    <property type="project" value="TreeGrafter"/>
</dbReference>
<dbReference type="STRING" id="947166.A0A1D1VJE8"/>
<dbReference type="PANTHER" id="PTHR11373">
    <property type="entry name" value="DEOXYNUCLEOSIDE TRIPHOSPHATE TRIPHOSPHOHYDROLASE"/>
    <property type="match status" value="1"/>
</dbReference>
<dbReference type="Pfam" id="PF01966">
    <property type="entry name" value="HD"/>
    <property type="match status" value="1"/>
</dbReference>
<organism evidence="3 4">
    <name type="scientific">Ramazzottius varieornatus</name>
    <name type="common">Water bear</name>
    <name type="synonym">Tardigrade</name>
    <dbReference type="NCBI Taxonomy" id="947166"/>
    <lineage>
        <taxon>Eukaryota</taxon>
        <taxon>Metazoa</taxon>
        <taxon>Ecdysozoa</taxon>
        <taxon>Tardigrada</taxon>
        <taxon>Eutardigrada</taxon>
        <taxon>Parachela</taxon>
        <taxon>Hypsibioidea</taxon>
        <taxon>Ramazzottiidae</taxon>
        <taxon>Ramazzottius</taxon>
    </lineage>
</organism>
<comment type="caution">
    <text evidence="3">The sequence shown here is derived from an EMBL/GenBank/DDBJ whole genome shotgun (WGS) entry which is preliminary data.</text>
</comment>
<feature type="domain" description="HD/PDEase" evidence="2">
    <location>
        <begin position="70"/>
        <end position="224"/>
    </location>
</feature>
<comment type="similarity">
    <text evidence="1">Belongs to the SAMHD1 family.</text>
</comment>
<accession>A0A1D1VJE8</accession>
<keyword evidence="4" id="KW-1185">Reference proteome</keyword>
<evidence type="ECO:0000259" key="2">
    <source>
        <dbReference type="SMART" id="SM00471"/>
    </source>
</evidence>
<dbReference type="SMART" id="SM00471">
    <property type="entry name" value="HDc"/>
    <property type="match status" value="1"/>
</dbReference>
<dbReference type="Gene3D" id="1.10.3210.10">
    <property type="entry name" value="Hypothetical protein af1432"/>
    <property type="match status" value="1"/>
</dbReference>
<dbReference type="InterPro" id="IPR003607">
    <property type="entry name" value="HD/PDEase_dom"/>
</dbReference>
<dbReference type="GO" id="GO:0005634">
    <property type="term" value="C:nucleus"/>
    <property type="evidence" value="ECO:0007669"/>
    <property type="project" value="TreeGrafter"/>
</dbReference>
<sequence>MNLLQSSPVSAKRDVISPSQIKQDSKAFQDTIHDLIFMHPLLVKMIDSPEFQRLRYIRMLGFGYVVFPSANHSRFEHCIGVSHLAETFLRGIQHRQPELGITDVDILCVAMAGLCHDLGHGPMSHTFEKFMHEARKDEEEWHHEEMSVKIFRRLMEKNNLGAACEFYGLSEIDLCFVEELIHGVPAVGRPANKAFLFEVVANKRNGIDVDRWDYMCRDAYHTNVSIAFNRSRITDAARVMTVKGQAQICYRQTMKLDLWEMFDTRRLMHRKIYQHPVASLLDRMLVDALLTADPHLRFYGPDGTSFLLSEAVKNVEHFLVLTDDYVLHSIMHSYQLKELKSARHLLQRIQKRQLYRFVARTRPVTHLKLTSLQDLAQIRGVLAASATREVGRDVKVDDVVLIRSSFDFGCGTSNPFDHVNFFDNDDLSSAHLVELKSMSLCMPEAFFEESLALYYKEAEDAAVVDAVHYAFTQWCQSHSLPTFEQTAPRLAEEGGQRKVWVSDQRNETLRLSLDGVAAELDSIYEGREVMDGRMRSTKAVLQHLDQWETARSTQRNSSSQ</sequence>
<name>A0A1D1VJE8_RAMVA</name>
<evidence type="ECO:0000256" key="1">
    <source>
        <dbReference type="ARBA" id="ARBA00005776"/>
    </source>
</evidence>
<reference evidence="3 4" key="1">
    <citation type="journal article" date="2016" name="Nat. Commun.">
        <title>Extremotolerant tardigrade genome and improved radiotolerance of human cultured cells by tardigrade-unique protein.</title>
        <authorList>
            <person name="Hashimoto T."/>
            <person name="Horikawa D.D."/>
            <person name="Saito Y."/>
            <person name="Kuwahara H."/>
            <person name="Kozuka-Hata H."/>
            <person name="Shin-I T."/>
            <person name="Minakuchi Y."/>
            <person name="Ohishi K."/>
            <person name="Motoyama A."/>
            <person name="Aizu T."/>
            <person name="Enomoto A."/>
            <person name="Kondo K."/>
            <person name="Tanaka S."/>
            <person name="Hara Y."/>
            <person name="Koshikawa S."/>
            <person name="Sagara H."/>
            <person name="Miura T."/>
            <person name="Yokobori S."/>
            <person name="Miyagawa K."/>
            <person name="Suzuki Y."/>
            <person name="Kubo T."/>
            <person name="Oyama M."/>
            <person name="Kohara Y."/>
            <person name="Fujiyama A."/>
            <person name="Arakawa K."/>
            <person name="Katayama T."/>
            <person name="Toyoda A."/>
            <person name="Kunieda T."/>
        </authorList>
    </citation>
    <scope>NUCLEOTIDE SEQUENCE [LARGE SCALE GENOMIC DNA]</scope>
    <source>
        <strain evidence="3 4">YOKOZUNA-1</strain>
    </source>
</reference>
<dbReference type="InterPro" id="IPR006674">
    <property type="entry name" value="HD_domain"/>
</dbReference>
<evidence type="ECO:0000313" key="4">
    <source>
        <dbReference type="Proteomes" id="UP000186922"/>
    </source>
</evidence>
<dbReference type="SUPFAM" id="SSF109604">
    <property type="entry name" value="HD-domain/PDEase-like"/>
    <property type="match status" value="1"/>
</dbReference>
<dbReference type="AlphaFoldDB" id="A0A1D1VJE8"/>
<dbReference type="Gene3D" id="3.30.70.2760">
    <property type="match status" value="1"/>
</dbReference>
<proteinExistence type="inferred from homology"/>
<dbReference type="PANTHER" id="PTHR11373:SF4">
    <property type="entry name" value="DEOXYNUCLEOSIDE TRIPHOSPHATE TRIPHOSPHOHYDROLASE SAMHD1"/>
    <property type="match status" value="1"/>
</dbReference>
<dbReference type="Proteomes" id="UP000186922">
    <property type="component" value="Unassembled WGS sequence"/>
</dbReference>
<evidence type="ECO:0000313" key="3">
    <source>
        <dbReference type="EMBL" id="GAV01730.1"/>
    </source>
</evidence>
<dbReference type="GO" id="GO:0008832">
    <property type="term" value="F:dGTPase activity"/>
    <property type="evidence" value="ECO:0007669"/>
    <property type="project" value="TreeGrafter"/>
</dbReference>
<dbReference type="OrthoDB" id="9991235at2759"/>
<dbReference type="EMBL" id="BDGG01000007">
    <property type="protein sequence ID" value="GAV01730.1"/>
    <property type="molecule type" value="Genomic_DNA"/>
</dbReference>
<dbReference type="InterPro" id="IPR050135">
    <property type="entry name" value="dGTPase-like"/>
</dbReference>
<gene>
    <name evidence="3" type="primary">RvY_12390-1</name>
    <name evidence="3" type="synonym">RvY_12390.1</name>
    <name evidence="3" type="ORF">RvY_12390</name>
</gene>
<dbReference type="CDD" id="cd00077">
    <property type="entry name" value="HDc"/>
    <property type="match status" value="1"/>
</dbReference>